<keyword evidence="6" id="KW-0677">Repeat</keyword>
<dbReference type="PRINTS" id="PR00348">
    <property type="entry name" value="UBIQUITIN"/>
</dbReference>
<dbReference type="Proteomes" id="UP000694856">
    <property type="component" value="Chromosome 3"/>
</dbReference>
<dbReference type="RefSeq" id="XP_032324476.1">
    <property type="nucleotide sequence ID" value="XM_032468585.1"/>
</dbReference>
<evidence type="ECO:0000313" key="12">
    <source>
        <dbReference type="RefSeq" id="XP_032324476.1"/>
    </source>
</evidence>
<evidence type="ECO:0000256" key="9">
    <source>
        <dbReference type="SAM" id="MobiDB-lite"/>
    </source>
</evidence>
<reference evidence="12" key="1">
    <citation type="submission" date="2025-08" db="UniProtKB">
        <authorList>
            <consortium name="RefSeq"/>
        </authorList>
    </citation>
    <scope>IDENTIFICATION</scope>
    <source>
        <tissue evidence="12">Ear skin</tissue>
    </source>
</reference>
<dbReference type="InterPro" id="IPR000626">
    <property type="entry name" value="Ubiquitin-like_dom"/>
</dbReference>
<evidence type="ECO:0000256" key="1">
    <source>
        <dbReference type="ARBA" id="ARBA00004123"/>
    </source>
</evidence>
<evidence type="ECO:0000256" key="6">
    <source>
        <dbReference type="ARBA" id="ARBA00022737"/>
    </source>
</evidence>
<dbReference type="GeneID" id="106730498"/>
<comment type="subcellular location">
    <subcellularLocation>
        <location evidence="2">Cytoplasm</location>
    </subcellularLocation>
    <subcellularLocation>
        <location evidence="1">Nucleus</location>
    </subcellularLocation>
</comment>
<name>A0A8B8S2N7_CAMFR</name>
<keyword evidence="8" id="KW-0539">Nucleus</keyword>
<keyword evidence="11" id="KW-1185">Reference proteome</keyword>
<dbReference type="InterPro" id="IPR029071">
    <property type="entry name" value="Ubiquitin-like_domsf"/>
</dbReference>
<keyword evidence="4" id="KW-0963">Cytoplasm</keyword>
<dbReference type="AlphaFoldDB" id="A0A8B8S2N7"/>
<keyword evidence="5" id="KW-1017">Isopeptide bond</keyword>
<evidence type="ECO:0000256" key="7">
    <source>
        <dbReference type="ARBA" id="ARBA00022843"/>
    </source>
</evidence>
<gene>
    <name evidence="12" type="primary">LOC106730498</name>
</gene>
<dbReference type="FunFam" id="3.10.20.90:FF:000469">
    <property type="entry name" value="Polyubiquitin-C"/>
    <property type="match status" value="1"/>
</dbReference>
<dbReference type="Pfam" id="PF00240">
    <property type="entry name" value="ubiquitin"/>
    <property type="match status" value="1"/>
</dbReference>
<dbReference type="KEGG" id="cfr:106730498"/>
<sequence>MQILVKVLTGKTIPLEVEPSDNVENVIANIQDKEGAPPDRQHLIFVGKQWEKGRTFRQHHPALGASPTDSIIYPSRRQLTQTHTCRKRIKRQARPQRHAASTAQQPLTEPHGPGTSKVSLS</sequence>
<organism evidence="11 12">
    <name type="scientific">Camelus ferus</name>
    <name type="common">Wild bactrian camel</name>
    <name type="synonym">Camelus bactrianus ferus</name>
    <dbReference type="NCBI Taxonomy" id="419612"/>
    <lineage>
        <taxon>Eukaryota</taxon>
        <taxon>Metazoa</taxon>
        <taxon>Chordata</taxon>
        <taxon>Craniata</taxon>
        <taxon>Vertebrata</taxon>
        <taxon>Euteleostomi</taxon>
        <taxon>Mammalia</taxon>
        <taxon>Eutheria</taxon>
        <taxon>Laurasiatheria</taxon>
        <taxon>Artiodactyla</taxon>
        <taxon>Tylopoda</taxon>
        <taxon>Camelidae</taxon>
        <taxon>Camelus</taxon>
    </lineage>
</organism>
<dbReference type="PROSITE" id="PS50053">
    <property type="entry name" value="UBIQUITIN_2"/>
    <property type="match status" value="1"/>
</dbReference>
<evidence type="ECO:0000256" key="2">
    <source>
        <dbReference type="ARBA" id="ARBA00004496"/>
    </source>
</evidence>
<evidence type="ECO:0000256" key="4">
    <source>
        <dbReference type="ARBA" id="ARBA00022490"/>
    </source>
</evidence>
<accession>A0A8B8S2N7</accession>
<evidence type="ECO:0000256" key="8">
    <source>
        <dbReference type="ARBA" id="ARBA00023242"/>
    </source>
</evidence>
<dbReference type="PANTHER" id="PTHR10666">
    <property type="entry name" value="UBIQUITIN"/>
    <property type="match status" value="1"/>
</dbReference>
<evidence type="ECO:0000259" key="10">
    <source>
        <dbReference type="PROSITE" id="PS50053"/>
    </source>
</evidence>
<dbReference type="SUPFAM" id="SSF54236">
    <property type="entry name" value="Ubiquitin-like"/>
    <property type="match status" value="1"/>
</dbReference>
<comment type="similarity">
    <text evidence="3">Belongs to the ubiquitin family.</text>
</comment>
<dbReference type="InterPro" id="IPR019956">
    <property type="entry name" value="Ubiquitin_dom"/>
</dbReference>
<dbReference type="InterPro" id="IPR050158">
    <property type="entry name" value="Ubiquitin_ubiquitin-like"/>
</dbReference>
<proteinExistence type="inferred from homology"/>
<protein>
    <submittedName>
        <fullName evidence="12">Ubiquitin-60S ribosomal protein L40-like</fullName>
    </submittedName>
</protein>
<dbReference type="GO" id="GO:0005634">
    <property type="term" value="C:nucleus"/>
    <property type="evidence" value="ECO:0007669"/>
    <property type="project" value="UniProtKB-SubCell"/>
</dbReference>
<evidence type="ECO:0000256" key="3">
    <source>
        <dbReference type="ARBA" id="ARBA00008430"/>
    </source>
</evidence>
<dbReference type="SMART" id="SM00213">
    <property type="entry name" value="UBQ"/>
    <property type="match status" value="1"/>
</dbReference>
<evidence type="ECO:0000256" key="5">
    <source>
        <dbReference type="ARBA" id="ARBA00022499"/>
    </source>
</evidence>
<keyword evidence="7" id="KW-0832">Ubl conjugation</keyword>
<feature type="region of interest" description="Disordered" evidence="9">
    <location>
        <begin position="76"/>
        <end position="121"/>
    </location>
</feature>
<dbReference type="GO" id="GO:0005737">
    <property type="term" value="C:cytoplasm"/>
    <property type="evidence" value="ECO:0007669"/>
    <property type="project" value="UniProtKB-SubCell"/>
</dbReference>
<evidence type="ECO:0000313" key="11">
    <source>
        <dbReference type="Proteomes" id="UP000694856"/>
    </source>
</evidence>
<feature type="compositionally biased region" description="Basic residues" evidence="9">
    <location>
        <begin position="84"/>
        <end position="97"/>
    </location>
</feature>
<dbReference type="Gene3D" id="3.10.20.90">
    <property type="entry name" value="Phosphatidylinositol 3-kinase Catalytic Subunit, Chain A, domain 1"/>
    <property type="match status" value="1"/>
</dbReference>
<feature type="domain" description="Ubiquitin-like" evidence="10">
    <location>
        <begin position="1"/>
        <end position="58"/>
    </location>
</feature>